<proteinExistence type="inferred from homology"/>
<dbReference type="GO" id="GO:0008360">
    <property type="term" value="P:regulation of cell shape"/>
    <property type="evidence" value="ECO:0007669"/>
    <property type="project" value="UniProtKB-KW"/>
</dbReference>
<accession>A0A4R3KTR6</accession>
<dbReference type="EMBL" id="SMAE01000007">
    <property type="protein sequence ID" value="TCS88727.1"/>
    <property type="molecule type" value="Genomic_DNA"/>
</dbReference>
<dbReference type="GO" id="GO:0005737">
    <property type="term" value="C:cytoplasm"/>
    <property type="evidence" value="ECO:0007669"/>
    <property type="project" value="UniProtKB-SubCell"/>
</dbReference>
<dbReference type="GO" id="GO:0046872">
    <property type="term" value="F:metal ion binding"/>
    <property type="evidence" value="ECO:0007669"/>
    <property type="project" value="InterPro"/>
</dbReference>
<protein>
    <submittedName>
        <fullName evidence="11">D-Ala-D-Ala ligase-like protein</fullName>
    </submittedName>
</protein>
<dbReference type="InterPro" id="IPR011761">
    <property type="entry name" value="ATP-grasp"/>
</dbReference>
<keyword evidence="7" id="KW-0133">Cell shape</keyword>
<dbReference type="GO" id="GO:0008716">
    <property type="term" value="F:D-alanine-D-alanine ligase activity"/>
    <property type="evidence" value="ECO:0007669"/>
    <property type="project" value="InterPro"/>
</dbReference>
<evidence type="ECO:0000256" key="8">
    <source>
        <dbReference type="ARBA" id="ARBA00022984"/>
    </source>
</evidence>
<dbReference type="Gene3D" id="3.30.470.20">
    <property type="entry name" value="ATP-grasp fold, B domain"/>
    <property type="match status" value="1"/>
</dbReference>
<comment type="similarity">
    <text evidence="2">Belongs to the D-alanine--D-alanine ligase family.</text>
</comment>
<organism evidence="11 12">
    <name type="scientific">Keratinibaculum paraultunense</name>
    <dbReference type="NCBI Taxonomy" id="1278232"/>
    <lineage>
        <taxon>Bacteria</taxon>
        <taxon>Bacillati</taxon>
        <taxon>Bacillota</taxon>
        <taxon>Tissierellia</taxon>
        <taxon>Tissierellales</taxon>
        <taxon>Tepidimicrobiaceae</taxon>
        <taxon>Keratinibaculum</taxon>
    </lineage>
</organism>
<dbReference type="PROSITE" id="PS50975">
    <property type="entry name" value="ATP_GRASP"/>
    <property type="match status" value="1"/>
</dbReference>
<dbReference type="PANTHER" id="PTHR23132:SF23">
    <property type="entry name" value="D-ALANINE--D-ALANINE LIGASE B"/>
    <property type="match status" value="1"/>
</dbReference>
<keyword evidence="3" id="KW-0963">Cytoplasm</keyword>
<evidence type="ECO:0000313" key="11">
    <source>
        <dbReference type="EMBL" id="TCS88727.1"/>
    </source>
</evidence>
<keyword evidence="4 11" id="KW-0436">Ligase</keyword>
<dbReference type="Proteomes" id="UP000294567">
    <property type="component" value="Unassembled WGS sequence"/>
</dbReference>
<dbReference type="PANTHER" id="PTHR23132">
    <property type="entry name" value="D-ALANINE--D-ALANINE LIGASE"/>
    <property type="match status" value="1"/>
</dbReference>
<dbReference type="GO" id="GO:0005524">
    <property type="term" value="F:ATP binding"/>
    <property type="evidence" value="ECO:0007669"/>
    <property type="project" value="UniProtKB-UniRule"/>
</dbReference>
<evidence type="ECO:0000256" key="2">
    <source>
        <dbReference type="ARBA" id="ARBA00010871"/>
    </source>
</evidence>
<comment type="caution">
    <text evidence="11">The sequence shown here is derived from an EMBL/GenBank/DDBJ whole genome shotgun (WGS) entry which is preliminary data.</text>
</comment>
<dbReference type="GO" id="GO:0009252">
    <property type="term" value="P:peptidoglycan biosynthetic process"/>
    <property type="evidence" value="ECO:0007669"/>
    <property type="project" value="UniProtKB-KW"/>
</dbReference>
<comment type="subcellular location">
    <subcellularLocation>
        <location evidence="1">Cytoplasm</location>
    </subcellularLocation>
</comment>
<keyword evidence="6 9" id="KW-0067">ATP-binding</keyword>
<gene>
    <name evidence="11" type="ORF">EDD65_10782</name>
</gene>
<evidence type="ECO:0000256" key="6">
    <source>
        <dbReference type="ARBA" id="ARBA00022840"/>
    </source>
</evidence>
<evidence type="ECO:0000256" key="4">
    <source>
        <dbReference type="ARBA" id="ARBA00022598"/>
    </source>
</evidence>
<feature type="domain" description="ATP-grasp" evidence="10">
    <location>
        <begin position="19"/>
        <end position="156"/>
    </location>
</feature>
<keyword evidence="8" id="KW-0573">Peptidoglycan synthesis</keyword>
<name>A0A4R3KTR6_9FIRM</name>
<keyword evidence="5 9" id="KW-0547">Nucleotide-binding</keyword>
<dbReference type="SUPFAM" id="SSF56059">
    <property type="entry name" value="Glutathione synthetase ATP-binding domain-like"/>
    <property type="match status" value="1"/>
</dbReference>
<reference evidence="11 12" key="1">
    <citation type="submission" date="2019-03" db="EMBL/GenBank/DDBJ databases">
        <title>Genomic Encyclopedia of Type Strains, Phase IV (KMG-IV): sequencing the most valuable type-strain genomes for metagenomic binning, comparative biology and taxonomic classification.</title>
        <authorList>
            <person name="Goeker M."/>
        </authorList>
    </citation>
    <scope>NUCLEOTIDE SEQUENCE [LARGE SCALE GENOMIC DNA]</scope>
    <source>
        <strain evidence="11 12">DSM 26752</strain>
    </source>
</reference>
<evidence type="ECO:0000259" key="10">
    <source>
        <dbReference type="PROSITE" id="PS50975"/>
    </source>
</evidence>
<evidence type="ECO:0000256" key="9">
    <source>
        <dbReference type="PROSITE-ProRule" id="PRU00409"/>
    </source>
</evidence>
<dbReference type="InterPro" id="IPR011095">
    <property type="entry name" value="Dala_Dala_lig_C"/>
</dbReference>
<evidence type="ECO:0000313" key="12">
    <source>
        <dbReference type="Proteomes" id="UP000294567"/>
    </source>
</evidence>
<dbReference type="InterPro" id="IPR000291">
    <property type="entry name" value="D-Ala_lig_Van_CS"/>
</dbReference>
<evidence type="ECO:0000256" key="1">
    <source>
        <dbReference type="ARBA" id="ARBA00004496"/>
    </source>
</evidence>
<dbReference type="AlphaFoldDB" id="A0A4R3KTR6"/>
<dbReference type="Pfam" id="PF07478">
    <property type="entry name" value="Dala_Dala_lig_C"/>
    <property type="match status" value="1"/>
</dbReference>
<evidence type="ECO:0000256" key="5">
    <source>
        <dbReference type="ARBA" id="ARBA00022741"/>
    </source>
</evidence>
<dbReference type="PROSITE" id="PS00844">
    <property type="entry name" value="DALA_DALA_LIGASE_2"/>
    <property type="match status" value="1"/>
</dbReference>
<keyword evidence="12" id="KW-1185">Reference proteome</keyword>
<evidence type="ECO:0000256" key="7">
    <source>
        <dbReference type="ARBA" id="ARBA00022960"/>
    </source>
</evidence>
<sequence>MNTLIQKVEEELKTYNPPIILNKFIEGREFSVGIIGNDNNTMALPIQEVDLSQLPENLSKFYSFEVKAYYKDKVLYHIPASLTQEEKNLIESTTIKAYKTLSLKDYARVDIILKDNVPYILEINSLPGLMKGKSSLCRMAEATELGYEDLILEIVDIAIKRYNKLGKLL</sequence>
<evidence type="ECO:0000256" key="3">
    <source>
        <dbReference type="ARBA" id="ARBA00022490"/>
    </source>
</evidence>